<keyword evidence="2" id="KW-1133">Transmembrane helix</keyword>
<gene>
    <name evidence="3" type="ORF">SAMN05444716_10674</name>
</gene>
<dbReference type="Proteomes" id="UP000198873">
    <property type="component" value="Unassembled WGS sequence"/>
</dbReference>
<proteinExistence type="predicted"/>
<feature type="compositionally biased region" description="Gly residues" evidence="1">
    <location>
        <begin position="44"/>
        <end position="54"/>
    </location>
</feature>
<feature type="compositionally biased region" description="Low complexity" evidence="1">
    <location>
        <begin position="1"/>
        <end position="10"/>
    </location>
</feature>
<name>A0A1I6UQ32_9ACTN</name>
<evidence type="ECO:0000313" key="3">
    <source>
        <dbReference type="EMBL" id="SFT03540.1"/>
    </source>
</evidence>
<dbReference type="RefSeq" id="WP_175543031.1">
    <property type="nucleotide sequence ID" value="NZ_FPAB01000006.1"/>
</dbReference>
<dbReference type="AlphaFoldDB" id="A0A1I6UQ32"/>
<keyword evidence="2" id="KW-0472">Membrane</keyword>
<evidence type="ECO:0000256" key="2">
    <source>
        <dbReference type="SAM" id="Phobius"/>
    </source>
</evidence>
<evidence type="ECO:0000256" key="1">
    <source>
        <dbReference type="SAM" id="MobiDB-lite"/>
    </source>
</evidence>
<protein>
    <submittedName>
        <fullName evidence="3">Uncharacterized protein</fullName>
    </submittedName>
</protein>
<keyword evidence="4" id="KW-1185">Reference proteome</keyword>
<evidence type="ECO:0000313" key="4">
    <source>
        <dbReference type="Proteomes" id="UP000198873"/>
    </source>
</evidence>
<feature type="region of interest" description="Disordered" evidence="1">
    <location>
        <begin position="1"/>
        <end position="131"/>
    </location>
</feature>
<sequence length="365" mass="36490">MSQHQPGPYGQQPPPGQPGQPGPYGAPPPQGPPPGGPNPYAQGGAPGAPSGPGYGYPQQQPGQPGPPPPPGAYPGQPGQPGPAGPPPPPGTPYGQPQPPGPYGGPPQGPPGQYPGQPGYGHMPPPPSGGGNGKKIGLAVGALAVVAALGVGLVVALGGDDEKNETLIGYSLSYPETSGEYQLVEQRDTTGMSEEELAQFGLGPEAEGATARYLAGIDQSELEAMEDPSELGATPLTSLMSVGLWGEVDNPEATVDALLAYAAEQATAGEGGRLLDSPQAVNPSGLNGATMKCQYAEVEDANLGQDVEVPLCVWADNSTMGFAAFQKQAGLTGPLDMSIDEAAAATAQLRSDALVAPSGGDSESDS</sequence>
<dbReference type="STRING" id="1176198.SAMN05444716_10674"/>
<feature type="transmembrane region" description="Helical" evidence="2">
    <location>
        <begin position="135"/>
        <end position="157"/>
    </location>
</feature>
<organism evidence="3 4">
    <name type="scientific">Streptomyces harbinensis</name>
    <dbReference type="NCBI Taxonomy" id="1176198"/>
    <lineage>
        <taxon>Bacteria</taxon>
        <taxon>Bacillati</taxon>
        <taxon>Actinomycetota</taxon>
        <taxon>Actinomycetes</taxon>
        <taxon>Kitasatosporales</taxon>
        <taxon>Streptomycetaceae</taxon>
        <taxon>Streptomyces</taxon>
    </lineage>
</organism>
<keyword evidence="2" id="KW-0812">Transmembrane</keyword>
<dbReference type="EMBL" id="FPAB01000006">
    <property type="protein sequence ID" value="SFT03540.1"/>
    <property type="molecule type" value="Genomic_DNA"/>
</dbReference>
<accession>A0A1I6UQ32</accession>
<reference evidence="4" key="1">
    <citation type="submission" date="2016-10" db="EMBL/GenBank/DDBJ databases">
        <authorList>
            <person name="Varghese N."/>
            <person name="Submissions S."/>
        </authorList>
    </citation>
    <scope>NUCLEOTIDE SEQUENCE [LARGE SCALE GENOMIC DNA]</scope>
    <source>
        <strain evidence="4">CGMCC 4.7047</strain>
    </source>
</reference>
<feature type="compositionally biased region" description="Pro residues" evidence="1">
    <location>
        <begin position="63"/>
        <end position="112"/>
    </location>
</feature>
<feature type="compositionally biased region" description="Pro residues" evidence="1">
    <location>
        <begin position="11"/>
        <end position="37"/>
    </location>
</feature>